<gene>
    <name evidence="1" type="ORF">Vadar_002901</name>
</gene>
<accession>A0ACB7Y5W9</accession>
<dbReference type="Proteomes" id="UP000828048">
    <property type="component" value="Chromosome 7"/>
</dbReference>
<proteinExistence type="predicted"/>
<organism evidence="1 2">
    <name type="scientific">Vaccinium darrowii</name>
    <dbReference type="NCBI Taxonomy" id="229202"/>
    <lineage>
        <taxon>Eukaryota</taxon>
        <taxon>Viridiplantae</taxon>
        <taxon>Streptophyta</taxon>
        <taxon>Embryophyta</taxon>
        <taxon>Tracheophyta</taxon>
        <taxon>Spermatophyta</taxon>
        <taxon>Magnoliopsida</taxon>
        <taxon>eudicotyledons</taxon>
        <taxon>Gunneridae</taxon>
        <taxon>Pentapetalae</taxon>
        <taxon>asterids</taxon>
        <taxon>Ericales</taxon>
        <taxon>Ericaceae</taxon>
        <taxon>Vaccinioideae</taxon>
        <taxon>Vaccinieae</taxon>
        <taxon>Vaccinium</taxon>
    </lineage>
</organism>
<sequence length="141" mass="15999">MARQNKQDERRKKGSIRSIYGFFSQENARVGEVVIKDQVFAEATREGLLMFLLSQSDGIRGLGFQNMSVGNVKPVWYVQQGLVTQQVFSIWLNRDPKSEIGGEIVFGGVDWRPFSGDHTFVPIAQSGYWQIMNLKVDHSIC</sequence>
<comment type="caution">
    <text evidence="1">The sequence shown here is derived from an EMBL/GenBank/DDBJ whole genome shotgun (WGS) entry which is preliminary data.</text>
</comment>
<name>A0ACB7Y5W9_9ERIC</name>
<keyword evidence="2" id="KW-1185">Reference proteome</keyword>
<protein>
    <submittedName>
        <fullName evidence="1">Uncharacterized protein</fullName>
    </submittedName>
</protein>
<dbReference type="EMBL" id="CM037157">
    <property type="protein sequence ID" value="KAH7848453.1"/>
    <property type="molecule type" value="Genomic_DNA"/>
</dbReference>
<reference evidence="1 2" key="1">
    <citation type="journal article" date="2021" name="Hortic Res">
        <title>High-quality reference genome and annotation aids understanding of berry development for evergreen blueberry (Vaccinium darrowii).</title>
        <authorList>
            <person name="Yu J."/>
            <person name="Hulse-Kemp A.M."/>
            <person name="Babiker E."/>
            <person name="Staton M."/>
        </authorList>
    </citation>
    <scope>NUCLEOTIDE SEQUENCE [LARGE SCALE GENOMIC DNA]</scope>
    <source>
        <strain evidence="2">cv. NJ 8807/NJ 8810</strain>
        <tissue evidence="1">Young leaf</tissue>
    </source>
</reference>
<evidence type="ECO:0000313" key="1">
    <source>
        <dbReference type="EMBL" id="KAH7848453.1"/>
    </source>
</evidence>
<evidence type="ECO:0000313" key="2">
    <source>
        <dbReference type="Proteomes" id="UP000828048"/>
    </source>
</evidence>